<reference evidence="4" key="1">
    <citation type="submission" date="2021-02" db="EMBL/GenBank/DDBJ databases">
        <title>Metagenome analyses of Stigonema ocellatum DSM 106950, Chlorogloea purpurea SAG 13.99 and Gomphosphaeria aponina DSM 107014.</title>
        <authorList>
            <person name="Marter P."/>
            <person name="Huang S."/>
        </authorList>
    </citation>
    <scope>NUCLEOTIDE SEQUENCE</scope>
    <source>
        <strain evidence="4">JP213</strain>
    </source>
</reference>
<dbReference type="PANTHER" id="PTHR43861:SF1">
    <property type="entry name" value="TRANS-ACONITATE 2-METHYLTRANSFERASE"/>
    <property type="match status" value="1"/>
</dbReference>
<feature type="domain" description="Methyltransferase" evidence="3">
    <location>
        <begin position="50"/>
        <end position="154"/>
    </location>
</feature>
<keyword evidence="2" id="KW-0808">Transferase</keyword>
<organism evidence="4 5">
    <name type="scientific">Gomphosphaeria aponina SAG 52.96 = DSM 107014</name>
    <dbReference type="NCBI Taxonomy" id="1521640"/>
    <lineage>
        <taxon>Bacteria</taxon>
        <taxon>Bacillati</taxon>
        <taxon>Cyanobacteriota</taxon>
        <taxon>Cyanophyceae</taxon>
        <taxon>Oscillatoriophycideae</taxon>
        <taxon>Chroococcales</taxon>
        <taxon>Gomphosphaeriaceae</taxon>
        <taxon>Gomphosphaeria</taxon>
    </lineage>
</organism>
<keyword evidence="1 4" id="KW-0489">Methyltransferase</keyword>
<dbReference type="InterPro" id="IPR041698">
    <property type="entry name" value="Methyltransf_25"/>
</dbReference>
<dbReference type="SUPFAM" id="SSF53335">
    <property type="entry name" value="S-adenosyl-L-methionine-dependent methyltransferases"/>
    <property type="match status" value="1"/>
</dbReference>
<dbReference type="GO" id="GO:0032259">
    <property type="term" value="P:methylation"/>
    <property type="evidence" value="ECO:0007669"/>
    <property type="project" value="UniProtKB-KW"/>
</dbReference>
<dbReference type="GO" id="GO:0008168">
    <property type="term" value="F:methyltransferase activity"/>
    <property type="evidence" value="ECO:0007669"/>
    <property type="project" value="UniProtKB-KW"/>
</dbReference>
<dbReference type="InterPro" id="IPR029063">
    <property type="entry name" value="SAM-dependent_MTases_sf"/>
</dbReference>
<sequence>MSLENKREIFPGEVFADTADFDVSIRQLLPRYDEMLATIVACVSPNAKNILELGCGTGELTLKLFKHCEQAKITAVDYSPRMLDFACSKIELAGADNSWQGIQMDFGQWANDEAIEDIGSNFDACVSSLAIHHLTNEMKLKLFARIGKSLKPGGVFWNGDPILPPFPQLAAVYQQVREAWAISVGTDLTKVRSKIGVSTPVGYSSHDQLATIEEHLAMLKEAGFSSVEVVWKYYGLAVFGGMVD</sequence>
<evidence type="ECO:0000256" key="1">
    <source>
        <dbReference type="ARBA" id="ARBA00022603"/>
    </source>
</evidence>
<dbReference type="CDD" id="cd02440">
    <property type="entry name" value="AdoMet_MTases"/>
    <property type="match status" value="1"/>
</dbReference>
<name>A0A941GWD4_9CHRO</name>
<dbReference type="PANTHER" id="PTHR43861">
    <property type="entry name" value="TRANS-ACONITATE 2-METHYLTRANSFERASE-RELATED"/>
    <property type="match status" value="1"/>
</dbReference>
<dbReference type="EMBL" id="JADQBC010000040">
    <property type="protein sequence ID" value="MBR8827706.1"/>
    <property type="molecule type" value="Genomic_DNA"/>
</dbReference>
<evidence type="ECO:0000313" key="5">
    <source>
        <dbReference type="Proteomes" id="UP000767446"/>
    </source>
</evidence>
<dbReference type="Gene3D" id="3.40.50.150">
    <property type="entry name" value="Vaccinia Virus protein VP39"/>
    <property type="match status" value="1"/>
</dbReference>
<protein>
    <submittedName>
        <fullName evidence="4">Class I SAM-dependent methyltransferase</fullName>
    </submittedName>
</protein>
<proteinExistence type="predicted"/>
<evidence type="ECO:0000256" key="2">
    <source>
        <dbReference type="ARBA" id="ARBA00022679"/>
    </source>
</evidence>
<gene>
    <name evidence="4" type="ORF">DSM107014_07330</name>
</gene>
<evidence type="ECO:0000313" key="4">
    <source>
        <dbReference type="EMBL" id="MBR8827706.1"/>
    </source>
</evidence>
<accession>A0A941GWD4</accession>
<dbReference type="Proteomes" id="UP000767446">
    <property type="component" value="Unassembled WGS sequence"/>
</dbReference>
<comment type="caution">
    <text evidence="4">The sequence shown here is derived from an EMBL/GenBank/DDBJ whole genome shotgun (WGS) entry which is preliminary data.</text>
</comment>
<dbReference type="AlphaFoldDB" id="A0A941GWD4"/>
<evidence type="ECO:0000259" key="3">
    <source>
        <dbReference type="Pfam" id="PF13649"/>
    </source>
</evidence>
<dbReference type="Pfam" id="PF13649">
    <property type="entry name" value="Methyltransf_25"/>
    <property type="match status" value="1"/>
</dbReference>